<evidence type="ECO:0000256" key="6">
    <source>
        <dbReference type="ARBA" id="ARBA00022741"/>
    </source>
</evidence>
<dbReference type="HAMAP" id="MF_02006">
    <property type="entry name" value="Tyr_tRNA_synth_type1"/>
    <property type="match status" value="1"/>
</dbReference>
<dbReference type="InterPro" id="IPR014729">
    <property type="entry name" value="Rossmann-like_a/b/a_fold"/>
</dbReference>
<dbReference type="InterPro" id="IPR001412">
    <property type="entry name" value="aa-tRNA-synth_I_CS"/>
</dbReference>
<dbReference type="Proteomes" id="UP000236544">
    <property type="component" value="Unassembled WGS sequence"/>
</dbReference>
<dbReference type="SUPFAM" id="SSF55174">
    <property type="entry name" value="Alpha-L RNA-binding motif"/>
    <property type="match status" value="1"/>
</dbReference>
<dbReference type="CDD" id="cd00805">
    <property type="entry name" value="TyrRS_core"/>
    <property type="match status" value="1"/>
</dbReference>
<dbReference type="GO" id="GO:0003723">
    <property type="term" value="F:RNA binding"/>
    <property type="evidence" value="ECO:0007669"/>
    <property type="project" value="InterPro"/>
</dbReference>
<evidence type="ECO:0000256" key="4">
    <source>
        <dbReference type="ARBA" id="ARBA00013160"/>
    </source>
</evidence>
<dbReference type="AlphaFoldDB" id="A0A0P1KVV4"/>
<evidence type="ECO:0000256" key="1">
    <source>
        <dbReference type="ARBA" id="ARBA00002025"/>
    </source>
</evidence>
<evidence type="ECO:0000313" key="15">
    <source>
        <dbReference type="EMBL" id="CUS23947.1"/>
    </source>
</evidence>
<dbReference type="GO" id="GO:0005739">
    <property type="term" value="C:mitochondrion"/>
    <property type="evidence" value="ECO:0007669"/>
    <property type="project" value="UniProtKB-SubCell"/>
</dbReference>
<evidence type="ECO:0000256" key="11">
    <source>
        <dbReference type="ARBA" id="ARBA00023146"/>
    </source>
</evidence>
<comment type="catalytic activity">
    <reaction evidence="13 14">
        <text>tRNA(Tyr) + L-tyrosine + ATP = L-tyrosyl-tRNA(Tyr) + AMP + diphosphate + H(+)</text>
        <dbReference type="Rhea" id="RHEA:10220"/>
        <dbReference type="Rhea" id="RHEA-COMP:9706"/>
        <dbReference type="Rhea" id="RHEA-COMP:9707"/>
        <dbReference type="ChEBI" id="CHEBI:15378"/>
        <dbReference type="ChEBI" id="CHEBI:30616"/>
        <dbReference type="ChEBI" id="CHEBI:33019"/>
        <dbReference type="ChEBI" id="CHEBI:58315"/>
        <dbReference type="ChEBI" id="CHEBI:78442"/>
        <dbReference type="ChEBI" id="CHEBI:78536"/>
        <dbReference type="ChEBI" id="CHEBI:456215"/>
        <dbReference type="EC" id="6.1.1.1"/>
    </reaction>
</comment>
<sequence>MLHSVLIRRLGANRASAKPLGLVLVRSLASKNVLQTLRERGLLAQVSQPENALQAKLESGEKLKLYCGADPTAESLHLGNLLPLMVLLHFYVRGHDVYTLVGGATGVVGDPSGRRTERTAIEETKRQSNVSNIQGQLQRFFDTGLAYYKERFGHVSSGKAVHTNNYDWWHDMKMLDFLGRYGRHIRIQSMLSRDSVSSRLSSQDGLGFNEFTYQILQAYDFYHLNQTHGVAVQVGGNDQWGNITAGIDLISRIGSKSQPFGLTVPLLTTSTGEKFGKSAGNAVFIDPTMNTSFDIYQFFMHTTDEDVARFLRTFTLLPLEEISAVVQRHMECPKDRAAQKLLGREVVDLIHGNGKGRDAEMVSEILFGNHQLQTPGSELVRLFREARHLASIPRGTSLEELLIRVTGCSKSEARRKLKQGSIYLGPDKIRVLNDIESLEQFYIDDQVLILRVGKQKCYVIEIV</sequence>
<dbReference type="InterPro" id="IPR024088">
    <property type="entry name" value="Tyr-tRNA-ligase_bac-type"/>
</dbReference>
<evidence type="ECO:0000256" key="8">
    <source>
        <dbReference type="ARBA" id="ARBA00022917"/>
    </source>
</evidence>
<dbReference type="GO" id="GO:0006437">
    <property type="term" value="P:tyrosyl-tRNA aminoacylation"/>
    <property type="evidence" value="ECO:0007669"/>
    <property type="project" value="InterPro"/>
</dbReference>
<evidence type="ECO:0000313" key="16">
    <source>
        <dbReference type="Proteomes" id="UP000236544"/>
    </source>
</evidence>
<dbReference type="PRINTS" id="PR01040">
    <property type="entry name" value="TRNASYNTHTYR"/>
</dbReference>
<dbReference type="SUPFAM" id="SSF52374">
    <property type="entry name" value="Nucleotidylyl transferase"/>
    <property type="match status" value="1"/>
</dbReference>
<dbReference type="FunFam" id="1.10.240.10:FF:000001">
    <property type="entry name" value="Tyrosine--tRNA ligase"/>
    <property type="match status" value="1"/>
</dbReference>
<dbReference type="InterPro" id="IPR024107">
    <property type="entry name" value="Tyr-tRNA-ligase_bac_1"/>
</dbReference>
<evidence type="ECO:0000256" key="7">
    <source>
        <dbReference type="ARBA" id="ARBA00022840"/>
    </source>
</evidence>
<evidence type="ECO:0000256" key="9">
    <source>
        <dbReference type="ARBA" id="ARBA00022946"/>
    </source>
</evidence>
<dbReference type="GO" id="GO:0005829">
    <property type="term" value="C:cytosol"/>
    <property type="evidence" value="ECO:0007669"/>
    <property type="project" value="TreeGrafter"/>
</dbReference>
<keyword evidence="7 14" id="KW-0067">ATP-binding</keyword>
<evidence type="ECO:0000256" key="14">
    <source>
        <dbReference type="RuleBase" id="RU361234"/>
    </source>
</evidence>
<keyword evidence="11 14" id="KW-0030">Aminoacyl-tRNA synthetase</keyword>
<dbReference type="EC" id="6.1.1.1" evidence="4 14"/>
<keyword evidence="10" id="KW-0496">Mitochondrion</keyword>
<dbReference type="NCBIfam" id="TIGR00234">
    <property type="entry name" value="tyrS"/>
    <property type="match status" value="1"/>
</dbReference>
<dbReference type="InterPro" id="IPR036986">
    <property type="entry name" value="S4_RNA-bd_sf"/>
</dbReference>
<evidence type="ECO:0000256" key="3">
    <source>
        <dbReference type="ARBA" id="ARBA00005594"/>
    </source>
</evidence>
<dbReference type="Gene3D" id="3.40.50.620">
    <property type="entry name" value="HUPs"/>
    <property type="match status" value="1"/>
</dbReference>
<dbReference type="InterPro" id="IPR002305">
    <property type="entry name" value="aa-tRNA-synth_Ic"/>
</dbReference>
<reference evidence="16" key="1">
    <citation type="submission" date="2015-10" db="EMBL/GenBank/DDBJ databases">
        <authorList>
            <person name="Devillers H."/>
        </authorList>
    </citation>
    <scope>NUCLEOTIDE SEQUENCE [LARGE SCALE GENOMIC DNA]</scope>
</reference>
<dbReference type="Gene3D" id="3.10.290.10">
    <property type="entry name" value="RNA-binding S4 domain"/>
    <property type="match status" value="1"/>
</dbReference>
<accession>A0A0P1KVV4</accession>
<dbReference type="Gene3D" id="1.10.240.10">
    <property type="entry name" value="Tyrosyl-Transfer RNA Synthetase"/>
    <property type="match status" value="1"/>
</dbReference>
<protein>
    <recommendedName>
        <fullName evidence="4 14">Tyrosine--tRNA ligase</fullName>
        <ecNumber evidence="4 14">6.1.1.1</ecNumber>
    </recommendedName>
    <alternativeName>
        <fullName evidence="12 14">Tyrosyl-tRNA synthetase</fullName>
    </alternativeName>
</protein>
<comment type="similarity">
    <text evidence="3 14">Belongs to the class-I aminoacyl-tRNA synthetase family.</text>
</comment>
<evidence type="ECO:0000256" key="13">
    <source>
        <dbReference type="ARBA" id="ARBA00048248"/>
    </source>
</evidence>
<comment type="function">
    <text evidence="1">Catalyzes the attachment of tyrosine to tRNA(Tyr) in a two-step reaction: tyrosine is first activated by ATP to form Tyr-AMP and then transferred to the acceptor end of tRNA(Tyr).</text>
</comment>
<dbReference type="GO" id="GO:0005524">
    <property type="term" value="F:ATP binding"/>
    <property type="evidence" value="ECO:0007669"/>
    <property type="project" value="UniProtKB-KW"/>
</dbReference>
<dbReference type="GO" id="GO:0004831">
    <property type="term" value="F:tyrosine-tRNA ligase activity"/>
    <property type="evidence" value="ECO:0007669"/>
    <property type="project" value="UniProtKB-EC"/>
</dbReference>
<evidence type="ECO:0000256" key="2">
    <source>
        <dbReference type="ARBA" id="ARBA00004173"/>
    </source>
</evidence>
<dbReference type="PANTHER" id="PTHR11766:SF0">
    <property type="entry name" value="TYROSINE--TRNA LIGASE, MITOCHONDRIAL"/>
    <property type="match status" value="1"/>
</dbReference>
<dbReference type="OrthoDB" id="337870at2759"/>
<comment type="subcellular location">
    <subcellularLocation>
        <location evidence="2">Mitochondrion</location>
    </subcellularLocation>
</comment>
<keyword evidence="9" id="KW-0809">Transit peptide</keyword>
<dbReference type="Pfam" id="PF00579">
    <property type="entry name" value="tRNA-synt_1b"/>
    <property type="match status" value="1"/>
</dbReference>
<dbReference type="PROSITE" id="PS00178">
    <property type="entry name" value="AA_TRNA_LIGASE_I"/>
    <property type="match status" value="1"/>
</dbReference>
<dbReference type="InterPro" id="IPR002307">
    <property type="entry name" value="Tyr-tRNA-ligase"/>
</dbReference>
<gene>
    <name evidence="15" type="ORF">LAQU0_S12e03620g</name>
</gene>
<keyword evidence="16" id="KW-1185">Reference proteome</keyword>
<dbReference type="EMBL" id="LN890553">
    <property type="protein sequence ID" value="CUS23947.1"/>
    <property type="molecule type" value="Genomic_DNA"/>
</dbReference>
<dbReference type="FunFam" id="3.40.50.620:FF:000158">
    <property type="entry name" value="Tyrosine--tRNA ligase"/>
    <property type="match status" value="1"/>
</dbReference>
<evidence type="ECO:0000256" key="10">
    <source>
        <dbReference type="ARBA" id="ARBA00023128"/>
    </source>
</evidence>
<keyword evidence="5 14" id="KW-0436">Ligase</keyword>
<keyword evidence="8 14" id="KW-0648">Protein biosynthesis</keyword>
<proteinExistence type="inferred from homology"/>
<evidence type="ECO:0000256" key="12">
    <source>
        <dbReference type="ARBA" id="ARBA00033323"/>
    </source>
</evidence>
<evidence type="ECO:0000256" key="5">
    <source>
        <dbReference type="ARBA" id="ARBA00022598"/>
    </source>
</evidence>
<name>A0A0P1KVV4_9SACH</name>
<dbReference type="PANTHER" id="PTHR11766">
    <property type="entry name" value="TYROSYL-TRNA SYNTHETASE"/>
    <property type="match status" value="1"/>
</dbReference>
<organism evidence="15 16">
    <name type="scientific">Lachancea quebecensis</name>
    <dbReference type="NCBI Taxonomy" id="1654605"/>
    <lineage>
        <taxon>Eukaryota</taxon>
        <taxon>Fungi</taxon>
        <taxon>Dikarya</taxon>
        <taxon>Ascomycota</taxon>
        <taxon>Saccharomycotina</taxon>
        <taxon>Saccharomycetes</taxon>
        <taxon>Saccharomycetales</taxon>
        <taxon>Saccharomycetaceae</taxon>
        <taxon>Lachancea</taxon>
    </lineage>
</organism>
<keyword evidence="6 14" id="KW-0547">Nucleotide-binding</keyword>